<keyword evidence="2" id="KW-1185">Reference proteome</keyword>
<evidence type="ECO:0000313" key="2">
    <source>
        <dbReference type="Proteomes" id="UP000027616"/>
    </source>
</evidence>
<dbReference type="InterPro" id="IPR023393">
    <property type="entry name" value="START-like_dom_sf"/>
</dbReference>
<dbReference type="EMBL" id="HG934468">
    <property type="protein sequence ID" value="CDN32638.1"/>
    <property type="molecule type" value="Genomic_DNA"/>
</dbReference>
<sequence length="98" mass="11646">MEFWEATEERCKFRVQGFDVQLRFEEREPHHRIKLVPEGDSLPFPFAFWIQIKETAPYDTRLRVVLDIELNMMMRMMVGSKLQSATDKIAEQIATALR</sequence>
<name>A0A060RDZ3_9BACT</name>
<proteinExistence type="predicted"/>
<organism evidence="1 2">
    <name type="scientific">Mucinivorans hirudinis</name>
    <dbReference type="NCBI Taxonomy" id="1433126"/>
    <lineage>
        <taxon>Bacteria</taxon>
        <taxon>Pseudomonadati</taxon>
        <taxon>Bacteroidota</taxon>
        <taxon>Bacteroidia</taxon>
        <taxon>Bacteroidales</taxon>
        <taxon>Rikenellaceae</taxon>
        <taxon>Mucinivorans</taxon>
    </lineage>
</organism>
<dbReference type="eggNOG" id="COG3427">
    <property type="taxonomic scope" value="Bacteria"/>
</dbReference>
<dbReference type="Proteomes" id="UP000027616">
    <property type="component" value="Chromosome I"/>
</dbReference>
<dbReference type="SUPFAM" id="SSF55961">
    <property type="entry name" value="Bet v1-like"/>
    <property type="match status" value="1"/>
</dbReference>
<accession>A0A060RDZ3</accession>
<dbReference type="KEGG" id="rbc:BN938_2568"/>
<dbReference type="AlphaFoldDB" id="A0A060RDZ3"/>
<evidence type="ECO:0000313" key="1">
    <source>
        <dbReference type="EMBL" id="CDN32638.1"/>
    </source>
</evidence>
<dbReference type="Gene3D" id="3.30.530.20">
    <property type="match status" value="1"/>
</dbReference>
<evidence type="ECO:0008006" key="3">
    <source>
        <dbReference type="Google" id="ProtNLM"/>
    </source>
</evidence>
<reference evidence="1 2" key="1">
    <citation type="journal article" date="2015" name="Genome Announc.">
        <title>Complete Genome Sequence of the Novel Leech Symbiont Mucinivorans hirudinis M3T.</title>
        <authorList>
            <person name="Nelson M.C."/>
            <person name="Bomar L."/>
            <person name="Graf J."/>
        </authorList>
    </citation>
    <scope>NUCLEOTIDE SEQUENCE [LARGE SCALE GENOMIC DNA]</scope>
    <source>
        <strain evidence="2">M3</strain>
    </source>
</reference>
<dbReference type="HOGENOM" id="CLU_124440_1_0_10"/>
<protein>
    <recommendedName>
        <fullName evidence="3">Polyketide cyclase</fullName>
    </recommendedName>
</protein>
<gene>
    <name evidence="1" type="ORF">BN938_2568</name>
</gene>
<dbReference type="STRING" id="1433126.BN938_2568"/>